<dbReference type="AlphaFoldDB" id="A0A915AAN3"/>
<organism evidence="1 2">
    <name type="scientific">Parascaris univalens</name>
    <name type="common">Nematode worm</name>
    <dbReference type="NCBI Taxonomy" id="6257"/>
    <lineage>
        <taxon>Eukaryota</taxon>
        <taxon>Metazoa</taxon>
        <taxon>Ecdysozoa</taxon>
        <taxon>Nematoda</taxon>
        <taxon>Chromadorea</taxon>
        <taxon>Rhabditida</taxon>
        <taxon>Spirurina</taxon>
        <taxon>Ascaridomorpha</taxon>
        <taxon>Ascaridoidea</taxon>
        <taxon>Ascarididae</taxon>
        <taxon>Parascaris</taxon>
    </lineage>
</organism>
<reference evidence="2" key="1">
    <citation type="submission" date="2022-11" db="UniProtKB">
        <authorList>
            <consortium name="WormBaseParasite"/>
        </authorList>
    </citation>
    <scope>IDENTIFICATION</scope>
</reference>
<proteinExistence type="predicted"/>
<name>A0A915AAN3_PARUN</name>
<dbReference type="WBParaSite" id="PgR002_g076_t01">
    <property type="protein sequence ID" value="PgR002_g076_t01"/>
    <property type="gene ID" value="PgR002_g076"/>
</dbReference>
<evidence type="ECO:0000313" key="2">
    <source>
        <dbReference type="WBParaSite" id="PgR002_g076_t01"/>
    </source>
</evidence>
<sequence length="78" mass="8720">MQVLTLREALAEKWNDKNAIHEEAAIDLLCSQRDRKFDVQLGATTTAISKSIAARGSEHCYLWALVISTQLSLYPLSD</sequence>
<evidence type="ECO:0000313" key="1">
    <source>
        <dbReference type="Proteomes" id="UP000887569"/>
    </source>
</evidence>
<dbReference type="Proteomes" id="UP000887569">
    <property type="component" value="Unplaced"/>
</dbReference>
<protein>
    <submittedName>
        <fullName evidence="2">Uncharacterized protein</fullName>
    </submittedName>
</protein>
<keyword evidence="1" id="KW-1185">Reference proteome</keyword>
<accession>A0A915AAN3</accession>